<dbReference type="Pfam" id="PF13458">
    <property type="entry name" value="Peripla_BP_6"/>
    <property type="match status" value="1"/>
</dbReference>
<dbReference type="AlphaFoldDB" id="A0A0F3ITW2"/>
<evidence type="ECO:0000313" key="7">
    <source>
        <dbReference type="EMBL" id="KJV10136.1"/>
    </source>
</evidence>
<sequence length="366" mass="38384">MKQALIVAAGLSSILLAGSALADVKIYGVAPLTGAVAAFGDQVRKGVEAAVADINAKGGVKGEKLVVEFSDDACDPKQGVSVANQLAGKKAEFVIGHVCSGATIAAADVYDEEGIVMVTPTATNPALTEKGKKGIFRACGRDDQQGVIAGNFIADRFKGQRVAVLHDKQAYGKGLADEAAKAMTAKGLKPAYEGSVTAGDKDYSALVSRLKNENIQVVYYGGYHPELGLILRQADEAGLKAKFVAGEGVSSPEIYSIAGKAADGLMFTFPPDGRKLETAKEAVAKLRASGVEPEGFVLQGYAATQTLAQAMNAAKSLKKADVQTAMRAQEFQTVLGPLAFDAKGDLKNPDFRVYVWKDGKYDYLPN</sequence>
<dbReference type="PRINTS" id="PR00337">
    <property type="entry name" value="LEUILEVALBP"/>
</dbReference>
<gene>
    <name evidence="7" type="ORF">VZ95_06950</name>
</gene>
<dbReference type="CDD" id="cd06342">
    <property type="entry name" value="PBP1_ABC_LIVBP-like"/>
    <property type="match status" value="1"/>
</dbReference>
<feature type="domain" description="Leucine-binding protein" evidence="6">
    <location>
        <begin position="24"/>
        <end position="359"/>
    </location>
</feature>
<comment type="similarity">
    <text evidence="1">Belongs to the leucine-binding protein family.</text>
</comment>
<organism evidence="7 8">
    <name type="scientific">Elstera litoralis</name>
    <dbReference type="NCBI Taxonomy" id="552518"/>
    <lineage>
        <taxon>Bacteria</taxon>
        <taxon>Pseudomonadati</taxon>
        <taxon>Pseudomonadota</taxon>
        <taxon>Alphaproteobacteria</taxon>
        <taxon>Rhodospirillales</taxon>
        <taxon>Rhodospirillaceae</taxon>
        <taxon>Elstera</taxon>
    </lineage>
</organism>
<evidence type="ECO:0000259" key="6">
    <source>
        <dbReference type="Pfam" id="PF13458"/>
    </source>
</evidence>
<dbReference type="InterPro" id="IPR028081">
    <property type="entry name" value="Leu-bd"/>
</dbReference>
<proteinExistence type="inferred from homology"/>
<dbReference type="EMBL" id="LAJY01000144">
    <property type="protein sequence ID" value="KJV10136.1"/>
    <property type="molecule type" value="Genomic_DNA"/>
</dbReference>
<keyword evidence="8" id="KW-1185">Reference proteome</keyword>
<protein>
    <submittedName>
        <fullName evidence="7">ABC transporter</fullName>
    </submittedName>
</protein>
<reference evidence="7 8" key="1">
    <citation type="submission" date="2015-03" db="EMBL/GenBank/DDBJ databases">
        <title>Draft genome sequence of Elstera litoralis.</title>
        <authorList>
            <person name="Rahalkar M.C."/>
            <person name="Dhakephalkar P.K."/>
            <person name="Pore S.D."/>
            <person name="Arora P."/>
            <person name="Kapse N.G."/>
            <person name="Pandit P.S."/>
        </authorList>
    </citation>
    <scope>NUCLEOTIDE SEQUENCE [LARGE SCALE GENOMIC DNA]</scope>
    <source>
        <strain evidence="7 8">Dia-1</strain>
    </source>
</reference>
<dbReference type="RefSeq" id="WP_045775210.1">
    <property type="nucleotide sequence ID" value="NZ_LAJY01000144.1"/>
</dbReference>
<dbReference type="OrthoDB" id="9768386at2"/>
<feature type="chain" id="PRO_5002462434" evidence="5">
    <location>
        <begin position="23"/>
        <end position="366"/>
    </location>
</feature>
<dbReference type="PANTHER" id="PTHR47151:SF3">
    <property type="entry name" value="LEUCINE-SPECIFIC-BINDING PROTEIN"/>
    <property type="match status" value="1"/>
</dbReference>
<dbReference type="GO" id="GO:0006865">
    <property type="term" value="P:amino acid transport"/>
    <property type="evidence" value="ECO:0007669"/>
    <property type="project" value="UniProtKB-KW"/>
</dbReference>
<dbReference type="SUPFAM" id="SSF53822">
    <property type="entry name" value="Periplasmic binding protein-like I"/>
    <property type="match status" value="1"/>
</dbReference>
<comment type="caution">
    <text evidence="7">The sequence shown here is derived from an EMBL/GenBank/DDBJ whole genome shotgun (WGS) entry which is preliminary data.</text>
</comment>
<evidence type="ECO:0000256" key="4">
    <source>
        <dbReference type="ARBA" id="ARBA00022970"/>
    </source>
</evidence>
<keyword evidence="3 5" id="KW-0732">Signal</keyword>
<dbReference type="PATRIC" id="fig|552518.3.peg.537"/>
<evidence type="ECO:0000256" key="1">
    <source>
        <dbReference type="ARBA" id="ARBA00010062"/>
    </source>
</evidence>
<keyword evidence="2" id="KW-0813">Transport</keyword>
<evidence type="ECO:0000256" key="2">
    <source>
        <dbReference type="ARBA" id="ARBA00022448"/>
    </source>
</evidence>
<dbReference type="InterPro" id="IPR028082">
    <property type="entry name" value="Peripla_BP_I"/>
</dbReference>
<dbReference type="Proteomes" id="UP000033774">
    <property type="component" value="Unassembled WGS sequence"/>
</dbReference>
<feature type="signal peptide" evidence="5">
    <location>
        <begin position="1"/>
        <end position="22"/>
    </location>
</feature>
<dbReference type="PANTHER" id="PTHR47151">
    <property type="entry name" value="LEU/ILE/VAL-BINDING ABC TRANSPORTER SUBUNIT"/>
    <property type="match status" value="1"/>
</dbReference>
<evidence type="ECO:0000256" key="5">
    <source>
        <dbReference type="SAM" id="SignalP"/>
    </source>
</evidence>
<dbReference type="InterPro" id="IPR000709">
    <property type="entry name" value="Leu_Ile_Val-bd"/>
</dbReference>
<name>A0A0F3ITW2_9PROT</name>
<dbReference type="Gene3D" id="3.40.50.2300">
    <property type="match status" value="2"/>
</dbReference>
<evidence type="ECO:0000313" key="8">
    <source>
        <dbReference type="Proteomes" id="UP000033774"/>
    </source>
</evidence>
<evidence type="ECO:0000256" key="3">
    <source>
        <dbReference type="ARBA" id="ARBA00022729"/>
    </source>
</evidence>
<keyword evidence="4" id="KW-0029">Amino-acid transport</keyword>
<accession>A0A0F3ITW2</accession>